<dbReference type="GO" id="GO:0005839">
    <property type="term" value="C:proteasome core complex"/>
    <property type="evidence" value="ECO:0007669"/>
    <property type="project" value="InterPro"/>
</dbReference>
<evidence type="ECO:0000313" key="2">
    <source>
        <dbReference type="Proteomes" id="UP001161247"/>
    </source>
</evidence>
<reference evidence="1" key="1">
    <citation type="submission" date="2023-03" db="EMBL/GenBank/DDBJ databases">
        <authorList>
            <person name="Julca I."/>
        </authorList>
    </citation>
    <scope>NUCLEOTIDE SEQUENCE</scope>
</reference>
<dbReference type="Proteomes" id="UP001161247">
    <property type="component" value="Chromosome 1"/>
</dbReference>
<protein>
    <submittedName>
        <fullName evidence="1">OLC1v1022088C1</fullName>
    </submittedName>
</protein>
<dbReference type="EMBL" id="OX459118">
    <property type="protein sequence ID" value="CAI9087897.1"/>
    <property type="molecule type" value="Genomic_DNA"/>
</dbReference>
<evidence type="ECO:0000313" key="1">
    <source>
        <dbReference type="EMBL" id="CAI9087897.1"/>
    </source>
</evidence>
<sequence>MNMNSGTGEELPLNKHQSGCLSLCLLTMRRKEAVLYKYKDKRKIEVTILATGSGKHGCRATVSLAEGGGPACHDYELKEGRRASPEEASEWLSHALSSYYEEKGLKVPVLIAGWDDNKSEAVLYKFKDKRKIKATILATGSGKHGCRATVALLRPQPLPSMAEAVELAKRALCIAAYRAPESLELMSVYLVGPGGVRTVVSSGDVGEWQKQHIKTTPWKYKYDDRL</sequence>
<name>A0AAV1BZG0_OLDCO</name>
<dbReference type="InterPro" id="IPR001353">
    <property type="entry name" value="Proteasome_sua/b"/>
</dbReference>
<gene>
    <name evidence="1" type="ORF">OLC1_LOCUS608</name>
</gene>
<keyword evidence="2" id="KW-1185">Reference proteome</keyword>
<dbReference type="AlphaFoldDB" id="A0AAV1BZG0"/>
<dbReference type="InterPro" id="IPR029055">
    <property type="entry name" value="Ntn_hydrolases_N"/>
</dbReference>
<dbReference type="GO" id="GO:0051603">
    <property type="term" value="P:proteolysis involved in protein catabolic process"/>
    <property type="evidence" value="ECO:0007669"/>
    <property type="project" value="InterPro"/>
</dbReference>
<dbReference type="Gene3D" id="3.60.20.10">
    <property type="entry name" value="Glutamine Phosphoribosylpyrophosphate, subunit 1, domain 1"/>
    <property type="match status" value="1"/>
</dbReference>
<organism evidence="1 2">
    <name type="scientific">Oldenlandia corymbosa var. corymbosa</name>
    <dbReference type="NCBI Taxonomy" id="529605"/>
    <lineage>
        <taxon>Eukaryota</taxon>
        <taxon>Viridiplantae</taxon>
        <taxon>Streptophyta</taxon>
        <taxon>Embryophyta</taxon>
        <taxon>Tracheophyta</taxon>
        <taxon>Spermatophyta</taxon>
        <taxon>Magnoliopsida</taxon>
        <taxon>eudicotyledons</taxon>
        <taxon>Gunneridae</taxon>
        <taxon>Pentapetalae</taxon>
        <taxon>asterids</taxon>
        <taxon>lamiids</taxon>
        <taxon>Gentianales</taxon>
        <taxon>Rubiaceae</taxon>
        <taxon>Rubioideae</taxon>
        <taxon>Spermacoceae</taxon>
        <taxon>Hedyotis-Oldenlandia complex</taxon>
        <taxon>Oldenlandia</taxon>
    </lineage>
</organism>
<dbReference type="SUPFAM" id="SSF56235">
    <property type="entry name" value="N-terminal nucleophile aminohydrolases (Ntn hydrolases)"/>
    <property type="match status" value="1"/>
</dbReference>
<dbReference type="Pfam" id="PF00227">
    <property type="entry name" value="Proteasome"/>
    <property type="match status" value="1"/>
</dbReference>
<proteinExistence type="predicted"/>
<accession>A0AAV1BZG0</accession>